<dbReference type="InterPro" id="IPR050925">
    <property type="entry name" value="Rhomboid_protease_S54"/>
</dbReference>
<dbReference type="Proteomes" id="UP000318288">
    <property type="component" value="Unassembled WGS sequence"/>
</dbReference>
<dbReference type="GO" id="GO:0016020">
    <property type="term" value="C:membrane"/>
    <property type="evidence" value="ECO:0007669"/>
    <property type="project" value="UniProtKB-SubCell"/>
</dbReference>
<dbReference type="InterPro" id="IPR035952">
    <property type="entry name" value="Rhomboid-like_sf"/>
</dbReference>
<reference evidence="7 8" key="1">
    <citation type="submission" date="2019-02" db="EMBL/GenBank/DDBJ databases">
        <title>Deep-cultivation of Planctomycetes and their phenomic and genomic characterization uncovers novel biology.</title>
        <authorList>
            <person name="Wiegand S."/>
            <person name="Jogler M."/>
            <person name="Boedeker C."/>
            <person name="Pinto D."/>
            <person name="Vollmers J."/>
            <person name="Rivas-Marin E."/>
            <person name="Kohn T."/>
            <person name="Peeters S.H."/>
            <person name="Heuer A."/>
            <person name="Rast P."/>
            <person name="Oberbeckmann S."/>
            <person name="Bunk B."/>
            <person name="Jeske O."/>
            <person name="Meyerdierks A."/>
            <person name="Storesund J.E."/>
            <person name="Kallscheuer N."/>
            <person name="Luecker S."/>
            <person name="Lage O.M."/>
            <person name="Pohl T."/>
            <person name="Merkel B.J."/>
            <person name="Hornburger P."/>
            <person name="Mueller R.-W."/>
            <person name="Bruemmer F."/>
            <person name="Labrenz M."/>
            <person name="Spormann A.M."/>
            <person name="Op Den Camp H."/>
            <person name="Overmann J."/>
            <person name="Amann R."/>
            <person name="Jetten M.S.M."/>
            <person name="Mascher T."/>
            <person name="Medema M.H."/>
            <person name="Devos D.P."/>
            <person name="Kaster A.-K."/>
            <person name="Ovreas L."/>
            <person name="Rohde M."/>
            <person name="Galperin M.Y."/>
            <person name="Jogler C."/>
        </authorList>
    </citation>
    <scope>NUCLEOTIDE SEQUENCE [LARGE SCALE GENOMIC DNA]</scope>
    <source>
        <strain evidence="7 8">Poly51</strain>
    </source>
</reference>
<dbReference type="SUPFAM" id="SSF144091">
    <property type="entry name" value="Rhomboid-like"/>
    <property type="match status" value="1"/>
</dbReference>
<protein>
    <submittedName>
        <fullName evidence="7">Rhomboid family protein</fullName>
    </submittedName>
</protein>
<dbReference type="EMBL" id="SJPW01000001">
    <property type="protein sequence ID" value="TWU60447.1"/>
    <property type="molecule type" value="Genomic_DNA"/>
</dbReference>
<dbReference type="InterPro" id="IPR022764">
    <property type="entry name" value="Peptidase_S54_rhomboid_dom"/>
</dbReference>
<dbReference type="RefSeq" id="WP_246114236.1">
    <property type="nucleotide sequence ID" value="NZ_SJPW01000001.1"/>
</dbReference>
<gene>
    <name evidence="7" type="ORF">Poly51_07230</name>
</gene>
<evidence type="ECO:0000313" key="8">
    <source>
        <dbReference type="Proteomes" id="UP000318288"/>
    </source>
</evidence>
<comment type="caution">
    <text evidence="7">The sequence shown here is derived from an EMBL/GenBank/DDBJ whole genome shotgun (WGS) entry which is preliminary data.</text>
</comment>
<comment type="subcellular location">
    <subcellularLocation>
        <location evidence="1">Membrane</location>
        <topology evidence="1">Multi-pass membrane protein</topology>
    </subcellularLocation>
</comment>
<dbReference type="PANTHER" id="PTHR43731:SF9">
    <property type="entry name" value="SLR1461 PROTEIN"/>
    <property type="match status" value="1"/>
</dbReference>
<feature type="domain" description="Peptidase S54 rhomboid" evidence="6">
    <location>
        <begin position="45"/>
        <end position="175"/>
    </location>
</feature>
<organism evidence="7 8">
    <name type="scientific">Rubripirellula tenax</name>
    <dbReference type="NCBI Taxonomy" id="2528015"/>
    <lineage>
        <taxon>Bacteria</taxon>
        <taxon>Pseudomonadati</taxon>
        <taxon>Planctomycetota</taxon>
        <taxon>Planctomycetia</taxon>
        <taxon>Pirellulales</taxon>
        <taxon>Pirellulaceae</taxon>
        <taxon>Rubripirellula</taxon>
    </lineage>
</organism>
<proteinExistence type="predicted"/>
<name>A0A5C6FKB7_9BACT</name>
<feature type="transmembrane region" description="Helical" evidence="5">
    <location>
        <begin position="50"/>
        <end position="72"/>
    </location>
</feature>
<sequence length="183" mass="19624">MKTQAYPVVIFLLVMWLIRIVDMIIPADLNQFGLQPRMLHGVPGIMLSPFLHQGFGHLISNTIPLAILVGLTIASRHRAWLIVVAIVISSGVLLWIFGRSANHIGASGLVFGLIAYLITVGIREKQLVSVAIALMVGFFFGGTLVFGVIPSFGSAISWDGHLCGAISGVVIGIATTQKAQSFF</sequence>
<dbReference type="AlphaFoldDB" id="A0A5C6FKB7"/>
<dbReference type="PANTHER" id="PTHR43731">
    <property type="entry name" value="RHOMBOID PROTEASE"/>
    <property type="match status" value="1"/>
</dbReference>
<feature type="transmembrane region" description="Helical" evidence="5">
    <location>
        <begin position="79"/>
        <end position="97"/>
    </location>
</feature>
<dbReference type="Gene3D" id="1.20.1540.10">
    <property type="entry name" value="Rhomboid-like"/>
    <property type="match status" value="1"/>
</dbReference>
<keyword evidence="3 5" id="KW-1133">Transmembrane helix</keyword>
<dbReference type="Pfam" id="PF01694">
    <property type="entry name" value="Rhomboid"/>
    <property type="match status" value="1"/>
</dbReference>
<evidence type="ECO:0000313" key="7">
    <source>
        <dbReference type="EMBL" id="TWU60447.1"/>
    </source>
</evidence>
<keyword evidence="4 5" id="KW-0472">Membrane</keyword>
<accession>A0A5C6FKB7</accession>
<feature type="transmembrane region" description="Helical" evidence="5">
    <location>
        <begin position="127"/>
        <end position="149"/>
    </location>
</feature>
<keyword evidence="8" id="KW-1185">Reference proteome</keyword>
<evidence type="ECO:0000256" key="5">
    <source>
        <dbReference type="SAM" id="Phobius"/>
    </source>
</evidence>
<keyword evidence="2 5" id="KW-0812">Transmembrane</keyword>
<evidence type="ECO:0000256" key="2">
    <source>
        <dbReference type="ARBA" id="ARBA00022692"/>
    </source>
</evidence>
<evidence type="ECO:0000256" key="1">
    <source>
        <dbReference type="ARBA" id="ARBA00004141"/>
    </source>
</evidence>
<dbReference type="GO" id="GO:0004252">
    <property type="term" value="F:serine-type endopeptidase activity"/>
    <property type="evidence" value="ECO:0007669"/>
    <property type="project" value="InterPro"/>
</dbReference>
<evidence type="ECO:0000256" key="4">
    <source>
        <dbReference type="ARBA" id="ARBA00023136"/>
    </source>
</evidence>
<evidence type="ECO:0000259" key="6">
    <source>
        <dbReference type="Pfam" id="PF01694"/>
    </source>
</evidence>
<feature type="transmembrane region" description="Helical" evidence="5">
    <location>
        <begin position="103"/>
        <end position="120"/>
    </location>
</feature>
<evidence type="ECO:0000256" key="3">
    <source>
        <dbReference type="ARBA" id="ARBA00022989"/>
    </source>
</evidence>